<dbReference type="Proteomes" id="UP001162483">
    <property type="component" value="Unassembled WGS sequence"/>
</dbReference>
<comment type="caution">
    <text evidence="1">The sequence shown here is derived from an EMBL/GenBank/DDBJ whole genome shotgun (WGS) entry which is preliminary data.</text>
</comment>
<evidence type="ECO:0000313" key="1">
    <source>
        <dbReference type="EMBL" id="CAI9612210.1"/>
    </source>
</evidence>
<protein>
    <recommendedName>
        <fullName evidence="3">Transmembrane protein</fullName>
    </recommendedName>
</protein>
<evidence type="ECO:0008006" key="3">
    <source>
        <dbReference type="Google" id="ProtNLM"/>
    </source>
</evidence>
<reference evidence="1" key="1">
    <citation type="submission" date="2023-05" db="EMBL/GenBank/DDBJ databases">
        <authorList>
            <person name="Stuckert A."/>
        </authorList>
    </citation>
    <scope>NUCLEOTIDE SEQUENCE</scope>
</reference>
<dbReference type="EMBL" id="CATNWA010019257">
    <property type="protein sequence ID" value="CAI9612210.1"/>
    <property type="molecule type" value="Genomic_DNA"/>
</dbReference>
<gene>
    <name evidence="1" type="ORF">SPARVUS_LOCUS14672789</name>
</gene>
<evidence type="ECO:0000313" key="2">
    <source>
        <dbReference type="Proteomes" id="UP001162483"/>
    </source>
</evidence>
<sequence>MTPLLSGLYWGNTSRLSIHLTPRHPLPSNVSLRRTSDCSSPEDIEISLVFLGDSGLYLTWTQFSRHLISVDCYQLCFHPVICLQPPVYRRIHFPLLLYQINLCVRPPPHPAPLHHGGVPHVSLCPSSSPSSVSHKSPVSDSCRTVSGSVMLHISSMSRIFLDSSSFFISRSRMKMETRSALPEMSLRTLFSRSSRRLLRSINRAVTLSVSPASSSSTFLLCSCRLWTLSSISSLFVRSFCRTFLSVSFFFSEAPSSDTILCPVCSPIT</sequence>
<organism evidence="1 2">
    <name type="scientific">Staurois parvus</name>
    <dbReference type="NCBI Taxonomy" id="386267"/>
    <lineage>
        <taxon>Eukaryota</taxon>
        <taxon>Metazoa</taxon>
        <taxon>Chordata</taxon>
        <taxon>Craniata</taxon>
        <taxon>Vertebrata</taxon>
        <taxon>Euteleostomi</taxon>
        <taxon>Amphibia</taxon>
        <taxon>Batrachia</taxon>
        <taxon>Anura</taxon>
        <taxon>Neobatrachia</taxon>
        <taxon>Ranoidea</taxon>
        <taxon>Ranidae</taxon>
        <taxon>Staurois</taxon>
    </lineage>
</organism>
<proteinExistence type="predicted"/>
<keyword evidence="2" id="KW-1185">Reference proteome</keyword>
<name>A0ABN9GVS7_9NEOB</name>
<accession>A0ABN9GVS7</accession>